<evidence type="ECO:0000256" key="6">
    <source>
        <dbReference type="ARBA" id="ARBA00023212"/>
    </source>
</evidence>
<dbReference type="Proteomes" id="UP000081671">
    <property type="component" value="Unplaced"/>
</dbReference>
<dbReference type="PANTHER" id="PTHR16742">
    <property type="entry name" value="CYCLICIN"/>
    <property type="match status" value="1"/>
</dbReference>
<evidence type="ECO:0000313" key="11">
    <source>
        <dbReference type="RefSeq" id="XP_012878692.1"/>
    </source>
</evidence>
<sequence>MSVPRFQKVNFGSYDNYIPVSELSKKSWNQQHFALAFPKPPRPGKKKRSIPSQQSDSPAPVIDEGRLGMHRPPLWMHRSLMRISERPSVYLAARRRPPQKPSQSSMGDSKDSKTSFSPVVNKKAQKGKSDSESEPKVKTAELKKGRDSSTGSEDEKAAVKKGSKKVKKDANGKDSTTGSEDDKAAVKKGAKKAKKDAKGKDSTTGSEDEKAALKKGAKKDKKDAKSKESTTGSEDEKAALKKGSQKNAKGGKKSKERNTESEGEKGGDKKGKKDLKDKKHKKDEKKRGSGDNESKDVIKKDSKKENRKGSKKEGKKHPKKDSDTESAESKKGGKKGK</sequence>
<reference evidence="11" key="1">
    <citation type="submission" date="2025-08" db="UniProtKB">
        <authorList>
            <consortium name="RefSeq"/>
        </authorList>
    </citation>
    <scope>IDENTIFICATION</scope>
    <source>
        <tissue evidence="11">Kidney</tissue>
    </source>
</reference>
<feature type="compositionally biased region" description="Basic and acidic residues" evidence="8">
    <location>
        <begin position="320"/>
        <end position="331"/>
    </location>
</feature>
<proteinExistence type="predicted"/>
<name>A0A1S3FS61_DIPOR</name>
<organism evidence="10 11">
    <name type="scientific">Dipodomys ordii</name>
    <name type="common">Ord's kangaroo rat</name>
    <dbReference type="NCBI Taxonomy" id="10020"/>
    <lineage>
        <taxon>Eukaryota</taxon>
        <taxon>Metazoa</taxon>
        <taxon>Chordata</taxon>
        <taxon>Craniata</taxon>
        <taxon>Vertebrata</taxon>
        <taxon>Euteleostomi</taxon>
        <taxon>Mammalia</taxon>
        <taxon>Eutheria</taxon>
        <taxon>Euarchontoglires</taxon>
        <taxon>Glires</taxon>
        <taxon>Rodentia</taxon>
        <taxon>Castorimorpha</taxon>
        <taxon>Heteromyidae</taxon>
        <taxon>Dipodomyinae</taxon>
        <taxon>Dipodomys</taxon>
    </lineage>
</organism>
<evidence type="ECO:0000256" key="2">
    <source>
        <dbReference type="ARBA" id="ARBA00022490"/>
    </source>
</evidence>
<keyword evidence="4" id="KW-0221">Differentiation</keyword>
<evidence type="ECO:0000256" key="3">
    <source>
        <dbReference type="ARBA" id="ARBA00022737"/>
    </source>
</evidence>
<dbReference type="InterPro" id="IPR029354">
    <property type="entry name" value="Cylicin_N"/>
</dbReference>
<dbReference type="GO" id="GO:0005634">
    <property type="term" value="C:nucleus"/>
    <property type="evidence" value="ECO:0007669"/>
    <property type="project" value="TreeGrafter"/>
</dbReference>
<feature type="region of interest" description="Disordered" evidence="8">
    <location>
        <begin position="88"/>
        <end position="337"/>
    </location>
</feature>
<dbReference type="KEGG" id="dord:105990756"/>
<keyword evidence="3" id="KW-0677">Repeat</keyword>
<dbReference type="GO" id="GO:0030154">
    <property type="term" value="P:cell differentiation"/>
    <property type="evidence" value="ECO:0007669"/>
    <property type="project" value="UniProtKB-KW"/>
</dbReference>
<dbReference type="OrthoDB" id="9838454at2759"/>
<evidence type="ECO:0000313" key="10">
    <source>
        <dbReference type="Proteomes" id="UP000081671"/>
    </source>
</evidence>
<feature type="region of interest" description="Disordered" evidence="8">
    <location>
        <begin position="35"/>
        <end position="69"/>
    </location>
</feature>
<dbReference type="AlphaFoldDB" id="A0A1S3FS61"/>
<feature type="compositionally biased region" description="Basic and acidic residues" evidence="8">
    <location>
        <begin position="127"/>
        <end position="158"/>
    </location>
</feature>
<feature type="compositionally biased region" description="Basic and acidic residues" evidence="8">
    <location>
        <begin position="285"/>
        <end position="312"/>
    </location>
</feature>
<protein>
    <submittedName>
        <fullName evidence="11">Cylicin-2</fullName>
    </submittedName>
</protein>
<dbReference type="RefSeq" id="XP_012878692.1">
    <property type="nucleotide sequence ID" value="XM_013023238.1"/>
</dbReference>
<gene>
    <name evidence="11" type="primary">Cylc2</name>
</gene>
<keyword evidence="5" id="KW-0744">Spermatogenesis</keyword>
<dbReference type="Pfam" id="PF15241">
    <property type="entry name" value="Cylicin_N"/>
    <property type="match status" value="1"/>
</dbReference>
<keyword evidence="2" id="KW-0963">Cytoplasm</keyword>
<dbReference type="GO" id="GO:0007283">
    <property type="term" value="P:spermatogenesis"/>
    <property type="evidence" value="ECO:0007669"/>
    <property type="project" value="UniProtKB-KW"/>
</dbReference>
<evidence type="ECO:0000259" key="9">
    <source>
        <dbReference type="Pfam" id="PF15241"/>
    </source>
</evidence>
<dbReference type="InParanoid" id="A0A1S3FS61"/>
<feature type="compositionally biased region" description="Basic residues" evidence="8">
    <location>
        <begin position="186"/>
        <end position="195"/>
    </location>
</feature>
<evidence type="ECO:0000256" key="1">
    <source>
        <dbReference type="ARBA" id="ARBA00022473"/>
    </source>
</evidence>
<feature type="compositionally biased region" description="Basic and acidic residues" evidence="8">
    <location>
        <begin position="220"/>
        <end position="239"/>
    </location>
</feature>
<dbReference type="CTD" id="1539"/>
<dbReference type="InterPro" id="IPR026189">
    <property type="entry name" value="CYLC"/>
</dbReference>
<keyword evidence="10" id="KW-1185">Reference proteome</keyword>
<feature type="domain" description="Cylicin N-terminal" evidence="9">
    <location>
        <begin position="8"/>
        <end position="112"/>
    </location>
</feature>
<accession>A0A1S3FS61</accession>
<evidence type="ECO:0000256" key="4">
    <source>
        <dbReference type="ARBA" id="ARBA00022782"/>
    </source>
</evidence>
<dbReference type="PANTHER" id="PTHR16742:SF2">
    <property type="entry name" value="CYLICIN-2"/>
    <property type="match status" value="1"/>
</dbReference>
<dbReference type="GO" id="GO:0033150">
    <property type="term" value="C:cytoskeletal calyx"/>
    <property type="evidence" value="ECO:0007669"/>
    <property type="project" value="UniProtKB-SubCell"/>
</dbReference>
<dbReference type="GeneID" id="105990756"/>
<keyword evidence="6" id="KW-0206">Cytoskeleton</keyword>
<evidence type="ECO:0000256" key="8">
    <source>
        <dbReference type="SAM" id="MobiDB-lite"/>
    </source>
</evidence>
<dbReference type="GO" id="GO:0005200">
    <property type="term" value="F:structural constituent of cytoskeleton"/>
    <property type="evidence" value="ECO:0007669"/>
    <property type="project" value="InterPro"/>
</dbReference>
<evidence type="ECO:0000256" key="7">
    <source>
        <dbReference type="ARBA" id="ARBA00049644"/>
    </source>
</evidence>
<comment type="subcellular location">
    <subcellularLocation>
        <location evidence="7">Cytoplasm</location>
        <location evidence="7">Cytoskeleton</location>
        <location evidence="7">Perinuclear theca</location>
        <location evidence="7">Calyx</location>
    </subcellularLocation>
</comment>
<feature type="compositionally biased region" description="Basic and acidic residues" evidence="8">
    <location>
        <begin position="196"/>
        <end position="212"/>
    </location>
</feature>
<feature type="compositionally biased region" description="Basic and acidic residues" evidence="8">
    <location>
        <begin position="256"/>
        <end position="277"/>
    </location>
</feature>
<evidence type="ECO:0000256" key="5">
    <source>
        <dbReference type="ARBA" id="ARBA00022871"/>
    </source>
</evidence>
<keyword evidence="1" id="KW-0217">Developmental protein</keyword>